<keyword evidence="4 7" id="KW-0812">Transmembrane</keyword>
<keyword evidence="3 9" id="KW-0808">Transferase</keyword>
<dbReference type="EMBL" id="AP023213">
    <property type="protein sequence ID" value="BCG47661.1"/>
    <property type="molecule type" value="Genomic_DNA"/>
</dbReference>
<dbReference type="GO" id="GO:0009242">
    <property type="term" value="P:colanic acid biosynthetic process"/>
    <property type="evidence" value="ECO:0007669"/>
    <property type="project" value="TreeGrafter"/>
</dbReference>
<evidence type="ECO:0000256" key="6">
    <source>
        <dbReference type="ARBA" id="ARBA00023136"/>
    </source>
</evidence>
<feature type="transmembrane region" description="Helical" evidence="7">
    <location>
        <begin position="42"/>
        <end position="62"/>
    </location>
</feature>
<dbReference type="NCBIfam" id="TIGR03025">
    <property type="entry name" value="EPS_sugtrans"/>
    <property type="match status" value="1"/>
</dbReference>
<keyword evidence="10" id="KW-1185">Reference proteome</keyword>
<evidence type="ECO:0000256" key="1">
    <source>
        <dbReference type="ARBA" id="ARBA00004141"/>
    </source>
</evidence>
<keyword evidence="6 7" id="KW-0472">Membrane</keyword>
<evidence type="ECO:0000313" key="10">
    <source>
        <dbReference type="Proteomes" id="UP000515472"/>
    </source>
</evidence>
<dbReference type="InterPro" id="IPR017475">
    <property type="entry name" value="EPS_sugar_tfrase"/>
</dbReference>
<evidence type="ECO:0000256" key="3">
    <source>
        <dbReference type="ARBA" id="ARBA00022679"/>
    </source>
</evidence>
<accession>A0A6S6M822</accession>
<dbReference type="InterPro" id="IPR017464">
    <property type="entry name" value="Sugar_tfrase_EpsB_2"/>
</dbReference>
<feature type="transmembrane region" description="Helical" evidence="7">
    <location>
        <begin position="276"/>
        <end position="297"/>
    </location>
</feature>
<proteinExistence type="inferred from homology"/>
<dbReference type="Proteomes" id="UP000515472">
    <property type="component" value="Chromosome"/>
</dbReference>
<name>A0A6S6M822_9BACT</name>
<feature type="transmembrane region" description="Helical" evidence="7">
    <location>
        <begin position="7"/>
        <end position="30"/>
    </location>
</feature>
<sequence length="458" mass="51615">MNLRVALNLFTDALMAVAALIFAAGVRFGGFDLPDDWQAERGITAGIIFVGVNLFSSYLMEVHALPKESRKREIFTACLQSGCAAFFLLSVLYYLNPSLMLGRGVLFFALGFFIIFQFSWYAISGMGARAVPFAQRVLILGTGDLAWQLGEMIGSQSGSFTLAGYLECGDAVGATVPHCERLKSQMIPHEGDLLQIARTHRVSIIVVALTERRGVLPLQDMMRCKLNGIEIVDAPTFYEIVQGKLMLEEMTPSWIIFSSGFRRNALINVYKRCVDILLSVFGLFWAAPFFPLIALAIKLDSPGPLFFKQVRVGSGEKPFLLYKFRSMCQNAERNGAVWAAKNDARITRVGKFLRNSRIDEIPQLYNVLKGEMSFIGPRPERPEFVENLKKDIYYYSKRHTIKPGLTGWAQVRYPYGATVEDAKEKLRYDLYYIKNLSFLLDTQIIFETVKVVLFGRGR</sequence>
<evidence type="ECO:0000256" key="7">
    <source>
        <dbReference type="SAM" id="Phobius"/>
    </source>
</evidence>
<dbReference type="KEGG" id="gbn:GEOBRER4_24110"/>
<dbReference type="RefSeq" id="WP_185242525.1">
    <property type="nucleotide sequence ID" value="NZ_AP023213.1"/>
</dbReference>
<dbReference type="GO" id="GO:0016020">
    <property type="term" value="C:membrane"/>
    <property type="evidence" value="ECO:0007669"/>
    <property type="project" value="UniProtKB-SubCell"/>
</dbReference>
<dbReference type="InterPro" id="IPR003362">
    <property type="entry name" value="Bact_transf"/>
</dbReference>
<dbReference type="PANTHER" id="PTHR30576">
    <property type="entry name" value="COLANIC BIOSYNTHESIS UDP-GLUCOSE LIPID CARRIER TRANSFERASE"/>
    <property type="match status" value="1"/>
</dbReference>
<evidence type="ECO:0000256" key="2">
    <source>
        <dbReference type="ARBA" id="ARBA00006464"/>
    </source>
</evidence>
<comment type="similarity">
    <text evidence="2">Belongs to the bacterial sugar transferase family.</text>
</comment>
<dbReference type="Gene3D" id="3.40.50.720">
    <property type="entry name" value="NAD(P)-binding Rossmann-like Domain"/>
    <property type="match status" value="1"/>
</dbReference>
<dbReference type="Pfam" id="PF02397">
    <property type="entry name" value="Bac_transf"/>
    <property type="match status" value="1"/>
</dbReference>
<evidence type="ECO:0000256" key="5">
    <source>
        <dbReference type="ARBA" id="ARBA00022989"/>
    </source>
</evidence>
<dbReference type="PANTHER" id="PTHR30576:SF21">
    <property type="entry name" value="UDP-GLUCOSE:UNDECAPRENYL-PHOSPHATE GLUCOSE-1-PHOSPHATE TRANSFERASE"/>
    <property type="match status" value="1"/>
</dbReference>
<feature type="transmembrane region" description="Helical" evidence="7">
    <location>
        <begin position="101"/>
        <end position="123"/>
    </location>
</feature>
<gene>
    <name evidence="9" type="ORF">GEOBRER4_n2500</name>
</gene>
<feature type="transmembrane region" description="Helical" evidence="7">
    <location>
        <begin position="74"/>
        <end position="95"/>
    </location>
</feature>
<feature type="domain" description="Bacterial sugar transferase" evidence="8">
    <location>
        <begin position="271"/>
        <end position="453"/>
    </location>
</feature>
<dbReference type="AlphaFoldDB" id="A0A6S6M822"/>
<dbReference type="GO" id="GO:0089702">
    <property type="term" value="F:undecaprenyl-phosphate glucose phosphotransferase activity"/>
    <property type="evidence" value="ECO:0007669"/>
    <property type="project" value="TreeGrafter"/>
</dbReference>
<evidence type="ECO:0000313" key="9">
    <source>
        <dbReference type="EMBL" id="BCG47661.1"/>
    </source>
</evidence>
<evidence type="ECO:0000259" key="8">
    <source>
        <dbReference type="Pfam" id="PF02397"/>
    </source>
</evidence>
<evidence type="ECO:0000256" key="4">
    <source>
        <dbReference type="ARBA" id="ARBA00022692"/>
    </source>
</evidence>
<organism evidence="9 10">
    <name type="scientific">Citrifermentans bremense</name>
    <dbReference type="NCBI Taxonomy" id="60035"/>
    <lineage>
        <taxon>Bacteria</taxon>
        <taxon>Pseudomonadati</taxon>
        <taxon>Thermodesulfobacteriota</taxon>
        <taxon>Desulfuromonadia</taxon>
        <taxon>Geobacterales</taxon>
        <taxon>Geobacteraceae</taxon>
        <taxon>Citrifermentans</taxon>
    </lineage>
</organism>
<protein>
    <submittedName>
        <fullName evidence="9">Sugar transferase</fullName>
    </submittedName>
</protein>
<keyword evidence="5 7" id="KW-1133">Transmembrane helix</keyword>
<reference evidence="9 10" key="1">
    <citation type="submission" date="2020-06" db="EMBL/GenBank/DDBJ databases">
        <title>Interaction of electrochemicaly active bacteria, Geobacter bremensis R4 on different carbon anode.</title>
        <authorList>
            <person name="Meng L."/>
            <person name="Yoshida N."/>
        </authorList>
    </citation>
    <scope>NUCLEOTIDE SEQUENCE [LARGE SCALE GENOMIC DNA]</scope>
    <source>
        <strain evidence="9 10">R4</strain>
    </source>
</reference>
<dbReference type="NCBIfam" id="TIGR03013">
    <property type="entry name" value="EpsB_2"/>
    <property type="match status" value="1"/>
</dbReference>
<comment type="subcellular location">
    <subcellularLocation>
        <location evidence="1">Membrane</location>
        <topology evidence="1">Multi-pass membrane protein</topology>
    </subcellularLocation>
</comment>